<keyword evidence="2" id="KW-0472">Membrane</keyword>
<keyword evidence="4" id="KW-1185">Reference proteome</keyword>
<name>A0ABU2MNI6_9ACTN</name>
<feature type="transmembrane region" description="Helical" evidence="2">
    <location>
        <begin position="37"/>
        <end position="58"/>
    </location>
</feature>
<dbReference type="Proteomes" id="UP001183246">
    <property type="component" value="Unassembled WGS sequence"/>
</dbReference>
<evidence type="ECO:0000256" key="1">
    <source>
        <dbReference type="SAM" id="MobiDB-lite"/>
    </source>
</evidence>
<proteinExistence type="predicted"/>
<evidence type="ECO:0000313" key="4">
    <source>
        <dbReference type="Proteomes" id="UP001183246"/>
    </source>
</evidence>
<reference evidence="4" key="1">
    <citation type="submission" date="2023-07" db="EMBL/GenBank/DDBJ databases">
        <title>30 novel species of actinomycetes from the DSMZ collection.</title>
        <authorList>
            <person name="Nouioui I."/>
        </authorList>
    </citation>
    <scope>NUCLEOTIDE SEQUENCE [LARGE SCALE GENOMIC DNA]</scope>
    <source>
        <strain evidence="4">DSM 44938</strain>
    </source>
</reference>
<comment type="caution">
    <text evidence="3">The sequence shown here is derived from an EMBL/GenBank/DDBJ whole genome shotgun (WGS) entry which is preliminary data.</text>
</comment>
<dbReference type="EMBL" id="JAVREL010000004">
    <property type="protein sequence ID" value="MDT0342898.1"/>
    <property type="molecule type" value="Genomic_DNA"/>
</dbReference>
<feature type="region of interest" description="Disordered" evidence="1">
    <location>
        <begin position="165"/>
        <end position="185"/>
    </location>
</feature>
<evidence type="ECO:0000313" key="3">
    <source>
        <dbReference type="EMBL" id="MDT0342898.1"/>
    </source>
</evidence>
<sequence>MGLRTQDRVSTAARKTVAAGPAAGDRLPTPPRERRPALAALAALLVLAGALGATVLVMRAGDRVEAIQITERVPAGSRIPESAISSVLVAEDSSVNYVLWSQREQVLGELRAGADLVAGSVLVGEMLSGEEALAADEVVVGVSLQPGQYPSGLEAGDTVAAYWVGDDAPPGSDGSEAEASTEPGAPVTDAVIAERATVATIHSSDESTGNSALPVTLRVHTDHVAALTRAAAQGEVSLVIVGSSGE</sequence>
<gene>
    <name evidence="3" type="ORF">RM590_09745</name>
</gene>
<protein>
    <recommendedName>
        <fullName evidence="5">SAF domain-containing protein</fullName>
    </recommendedName>
</protein>
<feature type="region of interest" description="Disordered" evidence="1">
    <location>
        <begin position="1"/>
        <end position="32"/>
    </location>
</feature>
<evidence type="ECO:0000256" key="2">
    <source>
        <dbReference type="SAM" id="Phobius"/>
    </source>
</evidence>
<organism evidence="3 4">
    <name type="scientific">Streptomyces litchfieldiae</name>
    <dbReference type="NCBI Taxonomy" id="3075543"/>
    <lineage>
        <taxon>Bacteria</taxon>
        <taxon>Bacillati</taxon>
        <taxon>Actinomycetota</taxon>
        <taxon>Actinomycetes</taxon>
        <taxon>Kitasatosporales</taxon>
        <taxon>Streptomycetaceae</taxon>
        <taxon>Streptomyces</taxon>
    </lineage>
</organism>
<keyword evidence="2" id="KW-0812">Transmembrane</keyword>
<accession>A0ABU2MNI6</accession>
<evidence type="ECO:0008006" key="5">
    <source>
        <dbReference type="Google" id="ProtNLM"/>
    </source>
</evidence>
<keyword evidence="2" id="KW-1133">Transmembrane helix</keyword>